<evidence type="ECO:0000256" key="1">
    <source>
        <dbReference type="SAM" id="Phobius"/>
    </source>
</evidence>
<dbReference type="Proteomes" id="UP000075882">
    <property type="component" value="Unassembled WGS sequence"/>
</dbReference>
<sequence>MREWVARGLLEERAFQERGGNPVDPLLDAERPLIHAGQLLVQLGEDLVRDVDERRELAQRIAERHVGQRLELIVRHRDGRGGRVRLQRQLGRAGDLTPRSNLLSSRSIRSRRSAASSASLADVFTPSPDFCDFSIMLQARSTNAGTVSSFSCFGISTSVQLTSAFLAVSYDSSNRSRTARSRSFVSSSSSRLIPPESLGGHRKNFRAGKEIVLVAGRAATGMFSWFAFRALLSTLGRQWASPWLVLVLLLVLRLLLLLLAVPIRARVWAAEERIHKIPRQVGRQVSGQVAPVVVLLRVRVPNVDLVAVDPIERFEHVLVVQVLEQSISVGSDTTVVKLGQHVRHQEDGAENDLGRWFKPFVLQPELVHLPVGGEQIVQAAARRVKVTLGALGGESLQPAQLRLLAQLAQLQQHVRIEAVERLLDCVRLVVRSAGAHTAPIQLLVVQCVQIARQLAGMVPGAGHVRWMHRAHQHAQLGWTVHGKATVAARFYR</sequence>
<dbReference type="AlphaFoldDB" id="A0A8W7PM68"/>
<keyword evidence="1" id="KW-1133">Transmembrane helix</keyword>
<feature type="transmembrane region" description="Helical" evidence="1">
    <location>
        <begin position="243"/>
        <end position="263"/>
    </location>
</feature>
<protein>
    <submittedName>
        <fullName evidence="2">Uncharacterized protein</fullName>
    </submittedName>
</protein>
<feature type="transmembrane region" description="Helical" evidence="1">
    <location>
        <begin position="211"/>
        <end position="231"/>
    </location>
</feature>
<evidence type="ECO:0000313" key="2">
    <source>
        <dbReference type="EnsemblMetazoa" id="ACOM034338-PA.1"/>
    </source>
</evidence>
<keyword evidence="1" id="KW-0472">Membrane</keyword>
<proteinExistence type="predicted"/>
<accession>A0A8W7PM68</accession>
<name>A0A8W7PM68_ANOCL</name>
<reference evidence="2" key="1">
    <citation type="submission" date="2022-08" db="UniProtKB">
        <authorList>
            <consortium name="EnsemblMetazoa"/>
        </authorList>
    </citation>
    <scope>IDENTIFICATION</scope>
</reference>
<keyword evidence="1" id="KW-0812">Transmembrane</keyword>
<organism evidence="2">
    <name type="scientific">Anopheles coluzzii</name>
    <name type="common">African malaria mosquito</name>
    <dbReference type="NCBI Taxonomy" id="1518534"/>
    <lineage>
        <taxon>Eukaryota</taxon>
        <taxon>Metazoa</taxon>
        <taxon>Ecdysozoa</taxon>
        <taxon>Arthropoda</taxon>
        <taxon>Hexapoda</taxon>
        <taxon>Insecta</taxon>
        <taxon>Pterygota</taxon>
        <taxon>Neoptera</taxon>
        <taxon>Endopterygota</taxon>
        <taxon>Diptera</taxon>
        <taxon>Nematocera</taxon>
        <taxon>Culicoidea</taxon>
        <taxon>Culicidae</taxon>
        <taxon>Anophelinae</taxon>
        <taxon>Anopheles</taxon>
    </lineage>
</organism>
<dbReference type="EnsemblMetazoa" id="ACOM034338-RA">
    <property type="protein sequence ID" value="ACOM034338-PA.1"/>
    <property type="gene ID" value="ACOM034338"/>
</dbReference>